<dbReference type="InterPro" id="IPR022694">
    <property type="entry name" value="3-OHacyl-CoA_DH"/>
</dbReference>
<dbReference type="InterPro" id="IPR036291">
    <property type="entry name" value="NAD(P)-bd_dom_sf"/>
</dbReference>
<dbReference type="Gene3D" id="3.40.50.720">
    <property type="entry name" value="NAD(P)-binding Rossmann-like Domain"/>
    <property type="match status" value="1"/>
</dbReference>
<proteinExistence type="inferred from homology"/>
<evidence type="ECO:0000256" key="2">
    <source>
        <dbReference type="ARBA" id="ARBA00009463"/>
    </source>
</evidence>
<dbReference type="PANTHER" id="PTHR48075">
    <property type="entry name" value="3-HYDROXYACYL-COA DEHYDROGENASE FAMILY PROTEIN"/>
    <property type="match status" value="1"/>
</dbReference>
<keyword evidence="6 12" id="KW-0560">Oxidoreductase</keyword>
<evidence type="ECO:0000313" key="13">
    <source>
        <dbReference type="Proteomes" id="UP001595799"/>
    </source>
</evidence>
<dbReference type="SUPFAM" id="SSF51735">
    <property type="entry name" value="NAD(P)-binding Rossmann-fold domains"/>
    <property type="match status" value="1"/>
</dbReference>
<dbReference type="PANTHER" id="PTHR48075:SF1">
    <property type="entry name" value="LAMBDA-CRYSTALLIN HOMOLOG"/>
    <property type="match status" value="1"/>
</dbReference>
<dbReference type="InterPro" id="IPR013328">
    <property type="entry name" value="6PGD_dom2"/>
</dbReference>
<dbReference type="EMBL" id="JBHSCW010000011">
    <property type="protein sequence ID" value="MFC4353285.1"/>
    <property type="molecule type" value="Genomic_DNA"/>
</dbReference>
<dbReference type="PIRSF" id="PIRSF000105">
    <property type="entry name" value="HCDH"/>
    <property type="match status" value="1"/>
</dbReference>
<comment type="subunit">
    <text evidence="3">Homodimer.</text>
</comment>
<dbReference type="RefSeq" id="WP_382423660.1">
    <property type="nucleotide sequence ID" value="NZ_JBHSCW010000011.1"/>
</dbReference>
<dbReference type="InterPro" id="IPR008927">
    <property type="entry name" value="6-PGluconate_DH-like_C_sf"/>
</dbReference>
<comment type="subcellular location">
    <subcellularLocation>
        <location evidence="1">Cytoplasm</location>
    </subcellularLocation>
</comment>
<dbReference type="NCBIfam" id="NF004783">
    <property type="entry name" value="PRK06129.1"/>
    <property type="match status" value="1"/>
</dbReference>
<keyword evidence="13" id="KW-1185">Reference proteome</keyword>
<evidence type="ECO:0000256" key="9">
    <source>
        <dbReference type="ARBA" id="ARBA00042709"/>
    </source>
</evidence>
<evidence type="ECO:0000259" key="11">
    <source>
        <dbReference type="Pfam" id="PF02737"/>
    </source>
</evidence>
<dbReference type="Pfam" id="PF00725">
    <property type="entry name" value="3HCDH"/>
    <property type="match status" value="1"/>
</dbReference>
<evidence type="ECO:0000313" key="12">
    <source>
        <dbReference type="EMBL" id="MFC4353285.1"/>
    </source>
</evidence>
<dbReference type="Pfam" id="PF02737">
    <property type="entry name" value="3HCDH_N"/>
    <property type="match status" value="1"/>
</dbReference>
<dbReference type="EC" id="1.1.1.45" evidence="8"/>
<organism evidence="12 13">
    <name type="scientific">Fodinicurvata halophila</name>
    <dbReference type="NCBI Taxonomy" id="1419723"/>
    <lineage>
        <taxon>Bacteria</taxon>
        <taxon>Pseudomonadati</taxon>
        <taxon>Pseudomonadota</taxon>
        <taxon>Alphaproteobacteria</taxon>
        <taxon>Rhodospirillales</taxon>
        <taxon>Rhodovibrionaceae</taxon>
        <taxon>Fodinicurvata</taxon>
    </lineage>
</organism>
<sequence length="312" mass="34462">METTTVALIGGGLIGYSWAAIFARAGCHVRIYDASEEQRERLPELLKAQLEELESVGLAEDAAGAFARISVSESMAVAIEGADHVQENGPERLEVKQELLKEVDSLADAAATIASSTSALLPSALSERLAGRHRFLVAHPVNPPHLIPVVELCPAPWTEEGAMEKVRALMQAIGQKPLVMKREIDGFILNRLQGALLREAFSLVDQDYARVEDVDAAVSDGLGLRWSFMGPFETIDLNAPDGLADYGRRYREMYAKMAGSEAKPWSDDLLAKAETQRREILPAGKLPDRQRWRDARLQALALHKRDQDDRER</sequence>
<dbReference type="Proteomes" id="UP001595799">
    <property type="component" value="Unassembled WGS sequence"/>
</dbReference>
<dbReference type="Gene3D" id="1.10.1040.10">
    <property type="entry name" value="N-(1-d-carboxylethyl)-l-norvaline Dehydrogenase, domain 2"/>
    <property type="match status" value="1"/>
</dbReference>
<evidence type="ECO:0000256" key="8">
    <source>
        <dbReference type="ARBA" id="ARBA00038962"/>
    </source>
</evidence>
<evidence type="ECO:0000256" key="4">
    <source>
        <dbReference type="ARBA" id="ARBA00022490"/>
    </source>
</evidence>
<protein>
    <recommendedName>
        <fullName evidence="9">L-gulonate 3-dehydrogenase</fullName>
        <ecNumber evidence="8">1.1.1.45</ecNumber>
    </recommendedName>
    <alternativeName>
        <fullName evidence="9">L-gulonate 3-dehydrogenase</fullName>
    </alternativeName>
</protein>
<comment type="similarity">
    <text evidence="2">Belongs to the 3-hydroxyacyl-CoA dehydrogenase family.</text>
</comment>
<evidence type="ECO:0000256" key="6">
    <source>
        <dbReference type="ARBA" id="ARBA00023002"/>
    </source>
</evidence>
<reference evidence="13" key="1">
    <citation type="journal article" date="2019" name="Int. J. Syst. Evol. Microbiol.">
        <title>The Global Catalogue of Microorganisms (GCM) 10K type strain sequencing project: providing services to taxonomists for standard genome sequencing and annotation.</title>
        <authorList>
            <consortium name="The Broad Institute Genomics Platform"/>
            <consortium name="The Broad Institute Genome Sequencing Center for Infectious Disease"/>
            <person name="Wu L."/>
            <person name="Ma J."/>
        </authorList>
    </citation>
    <scope>NUCLEOTIDE SEQUENCE [LARGE SCALE GENOMIC DNA]</scope>
    <source>
        <strain evidence="13">CECT 8472</strain>
    </source>
</reference>
<evidence type="ECO:0000256" key="7">
    <source>
        <dbReference type="ARBA" id="ARBA00023027"/>
    </source>
</evidence>
<evidence type="ECO:0000256" key="1">
    <source>
        <dbReference type="ARBA" id="ARBA00004496"/>
    </source>
</evidence>
<dbReference type="InterPro" id="IPR006176">
    <property type="entry name" value="3-OHacyl-CoA_DH_NAD-bd"/>
</dbReference>
<accession>A0ABV8UPZ5</accession>
<evidence type="ECO:0000256" key="3">
    <source>
        <dbReference type="ARBA" id="ARBA00011738"/>
    </source>
</evidence>
<dbReference type="InterPro" id="IPR006108">
    <property type="entry name" value="3HC_DH_C"/>
</dbReference>
<feature type="domain" description="3-hydroxyacyl-CoA dehydrogenase NAD binding" evidence="11">
    <location>
        <begin position="5"/>
        <end position="181"/>
    </location>
</feature>
<dbReference type="GO" id="GO:0003857">
    <property type="term" value="F:(3S)-3-hydroxyacyl-CoA dehydrogenase (NAD+) activity"/>
    <property type="evidence" value="ECO:0007669"/>
    <property type="project" value="UniProtKB-EC"/>
</dbReference>
<name>A0ABV8UPZ5_9PROT</name>
<evidence type="ECO:0000259" key="10">
    <source>
        <dbReference type="Pfam" id="PF00725"/>
    </source>
</evidence>
<comment type="caution">
    <text evidence="12">The sequence shown here is derived from an EMBL/GenBank/DDBJ whole genome shotgun (WGS) entry which is preliminary data.</text>
</comment>
<keyword evidence="5" id="KW-0597">Phosphoprotein</keyword>
<feature type="domain" description="3-hydroxyacyl-CoA dehydrogenase C-terminal" evidence="10">
    <location>
        <begin position="186"/>
        <end position="277"/>
    </location>
</feature>
<dbReference type="SUPFAM" id="SSF48179">
    <property type="entry name" value="6-phosphogluconate dehydrogenase C-terminal domain-like"/>
    <property type="match status" value="1"/>
</dbReference>
<keyword evidence="4" id="KW-0963">Cytoplasm</keyword>
<keyword evidence="7" id="KW-0520">NAD</keyword>
<evidence type="ECO:0000256" key="5">
    <source>
        <dbReference type="ARBA" id="ARBA00022553"/>
    </source>
</evidence>
<gene>
    <name evidence="12" type="ORF">ACFOW6_17185</name>
</gene>